<proteinExistence type="predicted"/>
<sequence length="401" mass="43594">MRGSPQEADPEGAHSTSIVFASATDPYNFTVVDFTGDNEIVYVANITVDGQIYEVQLDTGSSDFWLNTQGTSLSSNVTDTNVTATITYGDTTAASGDIVLAPVQFGLNFSVPQLSFHQRSGKFSISVIYNALINTTSNGLPLLNNIFNVYPQDPNYITFLLGRTNLGISDGGIFTIAEVDSSWSAVVNQSKIAIAQGLGQWIGLMDAVIVNGETFTGHGLLSQKNINITAIDPAFTDPSQSNKTLSVFDTGTALGFMPQYYFDAVYKDVKDLKAFDASAGIYTLPCDTKLNVSMVFNGTEYPINPIDMTRLISVGNETSCITTFAPKDLTSQGIDFVLGDAFLRNVYTLFNYGNWTDEGSDRPYVQLLSTTNQSEAWAQYDDLNDARISQWQSLNGTFSPQ</sequence>
<reference evidence="1" key="1">
    <citation type="submission" date="2022-07" db="EMBL/GenBank/DDBJ databases">
        <title>Genome Sequence of Phlebia brevispora.</title>
        <authorList>
            <person name="Buettner E."/>
        </authorList>
    </citation>
    <scope>NUCLEOTIDE SEQUENCE</scope>
    <source>
        <strain evidence="1">MPL23</strain>
    </source>
</reference>
<dbReference type="EMBL" id="JANHOG010000159">
    <property type="protein sequence ID" value="KAJ3557413.1"/>
    <property type="molecule type" value="Genomic_DNA"/>
</dbReference>
<gene>
    <name evidence="1" type="ORF">NM688_g1478</name>
</gene>
<dbReference type="Proteomes" id="UP001148662">
    <property type="component" value="Unassembled WGS sequence"/>
</dbReference>
<accession>A0ACC1TB70</accession>
<name>A0ACC1TB70_9APHY</name>
<protein>
    <submittedName>
        <fullName evidence="1">Uncharacterized protein</fullName>
    </submittedName>
</protein>
<evidence type="ECO:0000313" key="2">
    <source>
        <dbReference type="Proteomes" id="UP001148662"/>
    </source>
</evidence>
<organism evidence="1 2">
    <name type="scientific">Phlebia brevispora</name>
    <dbReference type="NCBI Taxonomy" id="194682"/>
    <lineage>
        <taxon>Eukaryota</taxon>
        <taxon>Fungi</taxon>
        <taxon>Dikarya</taxon>
        <taxon>Basidiomycota</taxon>
        <taxon>Agaricomycotina</taxon>
        <taxon>Agaricomycetes</taxon>
        <taxon>Polyporales</taxon>
        <taxon>Meruliaceae</taxon>
        <taxon>Phlebia</taxon>
    </lineage>
</organism>
<comment type="caution">
    <text evidence="1">The sequence shown here is derived from an EMBL/GenBank/DDBJ whole genome shotgun (WGS) entry which is preliminary data.</text>
</comment>
<keyword evidence="2" id="KW-1185">Reference proteome</keyword>
<evidence type="ECO:0000313" key="1">
    <source>
        <dbReference type="EMBL" id="KAJ3557413.1"/>
    </source>
</evidence>